<evidence type="ECO:0000313" key="5">
    <source>
        <dbReference type="Proteomes" id="UP000009047"/>
    </source>
</evidence>
<dbReference type="AlphaFoldDB" id="E1QLJ7"/>
<sequence>MTQTPPTPPRNGGAKTHSAATEGGTMLSRYQDVVVGSRSAWKLIYYEWCLLVGALPGALGLFLRKLFWPRMFGSCGRGVAIGARVVVRHPGRIHLGRNVVISEGCILDARNPQRHDPLILGDDVNLSNDVMISCKNGSVRIGERTGVGARTIIHSADDNPVVVGADAAIGPMCYIVGGGNYNIDRLDAPMSMQGVRRTGGVVIEDDVWLGANVTVLDGVRMGKGAVGAAGAVLTKDAPPLAICMGVPARVAAFRQ</sequence>
<name>E1QLJ7_DESB2</name>
<dbReference type="eggNOG" id="COG0110">
    <property type="taxonomic scope" value="Bacteria"/>
</dbReference>
<feature type="transmembrane region" description="Helical" evidence="2">
    <location>
        <begin position="43"/>
        <end position="63"/>
    </location>
</feature>
<dbReference type="InterPro" id="IPR000253">
    <property type="entry name" value="FHA_dom"/>
</dbReference>
<dbReference type="PROSITE" id="PS50006">
    <property type="entry name" value="FHA_DOMAIN"/>
    <property type="match status" value="1"/>
</dbReference>
<dbReference type="PANTHER" id="PTHR23416:SF78">
    <property type="entry name" value="LIPOPOLYSACCHARIDE BIOSYNTHESIS O-ACETYL TRANSFERASE WBBJ-RELATED"/>
    <property type="match status" value="1"/>
</dbReference>
<keyword evidence="2" id="KW-0812">Transmembrane</keyword>
<feature type="region of interest" description="Disordered" evidence="1">
    <location>
        <begin position="1"/>
        <end position="20"/>
    </location>
</feature>
<dbReference type="Proteomes" id="UP000009047">
    <property type="component" value="Chromosome"/>
</dbReference>
<keyword evidence="2" id="KW-0472">Membrane</keyword>
<organism evidence="4 5">
    <name type="scientific">Desulfarculus baarsii (strain ATCC 33931 / DSM 2075 / LMG 7858 / VKM B-1802 / 2st14)</name>
    <dbReference type="NCBI Taxonomy" id="644282"/>
    <lineage>
        <taxon>Bacteria</taxon>
        <taxon>Pseudomonadati</taxon>
        <taxon>Thermodesulfobacteriota</taxon>
        <taxon>Desulfarculia</taxon>
        <taxon>Desulfarculales</taxon>
        <taxon>Desulfarculaceae</taxon>
        <taxon>Desulfarculus</taxon>
    </lineage>
</organism>
<dbReference type="OrthoDB" id="9815592at2"/>
<evidence type="ECO:0000256" key="1">
    <source>
        <dbReference type="SAM" id="MobiDB-lite"/>
    </source>
</evidence>
<dbReference type="Gene3D" id="2.160.10.10">
    <property type="entry name" value="Hexapeptide repeat proteins"/>
    <property type="match status" value="2"/>
</dbReference>
<dbReference type="STRING" id="644282.Deba_3079"/>
<keyword evidence="2" id="KW-1133">Transmembrane helix</keyword>
<evidence type="ECO:0000256" key="2">
    <source>
        <dbReference type="SAM" id="Phobius"/>
    </source>
</evidence>
<dbReference type="KEGG" id="dbr:Deba_3079"/>
<keyword evidence="5" id="KW-1185">Reference proteome</keyword>
<feature type="domain" description="FHA" evidence="3">
    <location>
        <begin position="161"/>
        <end position="221"/>
    </location>
</feature>
<accession>E1QLJ7</accession>
<dbReference type="EMBL" id="CP002085">
    <property type="protein sequence ID" value="ADK86432.1"/>
    <property type="molecule type" value="Genomic_DNA"/>
</dbReference>
<dbReference type="InterPro" id="IPR011004">
    <property type="entry name" value="Trimer_LpxA-like_sf"/>
</dbReference>
<gene>
    <name evidence="4" type="ordered locus">Deba_3079</name>
</gene>
<proteinExistence type="predicted"/>
<dbReference type="HOGENOM" id="CLU_051638_7_0_7"/>
<evidence type="ECO:0000259" key="3">
    <source>
        <dbReference type="PROSITE" id="PS50006"/>
    </source>
</evidence>
<protein>
    <submittedName>
        <fullName evidence="4">Acetyltransferase (Isoleucine patch superfamily)</fullName>
    </submittedName>
</protein>
<dbReference type="InterPro" id="IPR051159">
    <property type="entry name" value="Hexapeptide_acetyltransf"/>
</dbReference>
<dbReference type="Pfam" id="PF14602">
    <property type="entry name" value="Hexapep_2"/>
    <property type="match status" value="2"/>
</dbReference>
<reference evidence="4 5" key="1">
    <citation type="journal article" date="2010" name="Stand. Genomic Sci.">
        <title>Complete genome sequence of Desulfarculus baarsii type strain (2st14).</title>
        <authorList>
            <person name="Sun H."/>
            <person name="Spring S."/>
            <person name="Lapidus A."/>
            <person name="Davenport K."/>
            <person name="Del Rio T.G."/>
            <person name="Tice H."/>
            <person name="Nolan M."/>
            <person name="Copeland A."/>
            <person name="Cheng J.F."/>
            <person name="Lucas S."/>
            <person name="Tapia R."/>
            <person name="Goodwin L."/>
            <person name="Pitluck S."/>
            <person name="Ivanova N."/>
            <person name="Pagani I."/>
            <person name="Mavromatis K."/>
            <person name="Ovchinnikova G."/>
            <person name="Pati A."/>
            <person name="Chen A."/>
            <person name="Palaniappan K."/>
            <person name="Hauser L."/>
            <person name="Chang Y.J."/>
            <person name="Jeffries C.D."/>
            <person name="Detter J.C."/>
            <person name="Han C."/>
            <person name="Rohde M."/>
            <person name="Brambilla E."/>
            <person name="Goker M."/>
            <person name="Woyke T."/>
            <person name="Bristow J."/>
            <person name="Eisen J.A."/>
            <person name="Markowitz V."/>
            <person name="Hugenholtz P."/>
            <person name="Kyrpides N.C."/>
            <person name="Klenk H.P."/>
            <person name="Land M."/>
        </authorList>
    </citation>
    <scope>NUCLEOTIDE SEQUENCE [LARGE SCALE GENOMIC DNA]</scope>
    <source>
        <strain evidence="5">ATCC 33931 / DSM 2075 / LMG 7858 / VKM B-1802 / 2st14</strain>
    </source>
</reference>
<dbReference type="InterPro" id="IPR001451">
    <property type="entry name" value="Hexapep"/>
</dbReference>
<dbReference type="PANTHER" id="PTHR23416">
    <property type="entry name" value="SIALIC ACID SYNTHASE-RELATED"/>
    <property type="match status" value="1"/>
</dbReference>
<evidence type="ECO:0000313" key="4">
    <source>
        <dbReference type="EMBL" id="ADK86432.1"/>
    </source>
</evidence>
<dbReference type="SUPFAM" id="SSF51161">
    <property type="entry name" value="Trimeric LpxA-like enzymes"/>
    <property type="match status" value="1"/>
</dbReference>